<keyword evidence="2" id="KW-1185">Reference proteome</keyword>
<evidence type="ECO:0000313" key="1">
    <source>
        <dbReference type="EMBL" id="MDN4604867.1"/>
    </source>
</evidence>
<dbReference type="RefSeq" id="WP_301249275.1">
    <property type="nucleotide sequence ID" value="NZ_JAROCD010000016.1"/>
</dbReference>
<evidence type="ECO:0000313" key="2">
    <source>
        <dbReference type="Proteomes" id="UP001174205"/>
    </source>
</evidence>
<comment type="caution">
    <text evidence="1">The sequence shown here is derived from an EMBL/GenBank/DDBJ whole genome shotgun (WGS) entry which is preliminary data.</text>
</comment>
<proteinExistence type="predicted"/>
<sequence>MRKSIHILSLALMLLTACETNNETTNVPVSTYSFPEIIEPHNPEQAEQSGDVVVLLEGIRNGDKWNRFMKNVKEKHQDRVRVTKYTIEGGAIIYELIYDGKAIQSAYDDSRDLYGSKQGRTTNTCKGIGTMKSEQGRVFYVLTGCEKEGSTFSMPKL</sequence>
<name>A0ABT8JIU2_9BACL</name>
<accession>A0ABT8JIU2</accession>
<organism evidence="1 2">
    <name type="scientific">Paenibacillus vandeheii</name>
    <dbReference type="NCBI Taxonomy" id="3035917"/>
    <lineage>
        <taxon>Bacteria</taxon>
        <taxon>Bacillati</taxon>
        <taxon>Bacillota</taxon>
        <taxon>Bacilli</taxon>
        <taxon>Bacillales</taxon>
        <taxon>Paenibacillaceae</taxon>
        <taxon>Paenibacillus</taxon>
    </lineage>
</organism>
<dbReference type="Pfam" id="PF14275">
    <property type="entry name" value="DUF4362"/>
    <property type="match status" value="1"/>
</dbReference>
<protein>
    <submittedName>
        <fullName evidence="1">DUF4362 domain-containing protein</fullName>
    </submittedName>
</protein>
<dbReference type="InterPro" id="IPR025372">
    <property type="entry name" value="DUF4362"/>
</dbReference>
<dbReference type="EMBL" id="JAROCD010000016">
    <property type="protein sequence ID" value="MDN4604867.1"/>
    <property type="molecule type" value="Genomic_DNA"/>
</dbReference>
<reference evidence="1" key="1">
    <citation type="submission" date="2023-03" db="EMBL/GenBank/DDBJ databases">
        <title>MT1 and MT2 Draft Genomes of Novel Species.</title>
        <authorList>
            <person name="Venkateswaran K."/>
        </authorList>
    </citation>
    <scope>NUCLEOTIDE SEQUENCE</scope>
    <source>
        <strain evidence="1">F6_3S_P_1C</strain>
    </source>
</reference>
<dbReference type="Proteomes" id="UP001174205">
    <property type="component" value="Unassembled WGS sequence"/>
</dbReference>
<gene>
    <name evidence="1" type="ORF">P5G61_26815</name>
</gene>
<dbReference type="PROSITE" id="PS51257">
    <property type="entry name" value="PROKAR_LIPOPROTEIN"/>
    <property type="match status" value="1"/>
</dbReference>